<dbReference type="AlphaFoldDB" id="A0A378R5D7"/>
<keyword evidence="1" id="KW-0812">Transmembrane</keyword>
<dbReference type="EC" id="3.1.-.-" evidence="3"/>
<feature type="transmembrane region" description="Helical" evidence="1">
    <location>
        <begin position="121"/>
        <end position="141"/>
    </location>
</feature>
<keyword evidence="1" id="KW-0472">Membrane</keyword>
<dbReference type="PANTHER" id="PTHR31302:SF0">
    <property type="entry name" value="TRANSMEMBRANE PROTEIN WITH METALLOPHOSPHOESTERASE DOMAIN"/>
    <property type="match status" value="1"/>
</dbReference>
<dbReference type="EMBL" id="UGQE01000001">
    <property type="protein sequence ID" value="STZ10495.1"/>
    <property type="molecule type" value="Genomic_DNA"/>
</dbReference>
<protein>
    <submittedName>
        <fullName evidence="3">Uncharacterized metallophosphoesterase Cj0846</fullName>
        <ecNumber evidence="3">3.1.-.-</ecNumber>
    </submittedName>
</protein>
<evidence type="ECO:0000313" key="4">
    <source>
        <dbReference type="Proteomes" id="UP000255279"/>
    </source>
</evidence>
<name>A0A378R5D7_9GAMM</name>
<dbReference type="PANTHER" id="PTHR31302">
    <property type="entry name" value="TRANSMEMBRANE PROTEIN WITH METALLOPHOSPHOESTERASE DOMAIN-RELATED"/>
    <property type="match status" value="1"/>
</dbReference>
<feature type="transmembrane region" description="Helical" evidence="1">
    <location>
        <begin position="57"/>
        <end position="83"/>
    </location>
</feature>
<dbReference type="InterPro" id="IPR051158">
    <property type="entry name" value="Metallophosphoesterase_sf"/>
</dbReference>
<dbReference type="SUPFAM" id="SSF56300">
    <property type="entry name" value="Metallo-dependent phosphatases"/>
    <property type="match status" value="1"/>
</dbReference>
<dbReference type="RefSeq" id="WP_133141525.1">
    <property type="nucleotide sequence ID" value="NZ_CAACXO010000064.1"/>
</dbReference>
<dbReference type="OrthoDB" id="9780884at2"/>
<feature type="domain" description="Calcineurin-like phosphoesterase" evidence="2">
    <location>
        <begin position="161"/>
        <end position="333"/>
    </location>
</feature>
<evidence type="ECO:0000256" key="1">
    <source>
        <dbReference type="SAM" id="Phobius"/>
    </source>
</evidence>
<evidence type="ECO:0000313" key="3">
    <source>
        <dbReference type="EMBL" id="STZ10495.1"/>
    </source>
</evidence>
<feature type="transmembrane region" description="Helical" evidence="1">
    <location>
        <begin position="89"/>
        <end position="109"/>
    </location>
</feature>
<dbReference type="GO" id="GO:0016787">
    <property type="term" value="F:hydrolase activity"/>
    <property type="evidence" value="ECO:0007669"/>
    <property type="project" value="UniProtKB-KW"/>
</dbReference>
<evidence type="ECO:0000259" key="2">
    <source>
        <dbReference type="Pfam" id="PF00149"/>
    </source>
</evidence>
<sequence>MAEQKPSQKNENLSDDLSINVGWGVRALVLSVSAILIWLLSFSLARSVVWWLKPFVAVKLASVATLFLVIGTAFLVALFFGAFRASLGYLAVLWLWFLSAVVSAALIALAKKFGFESPLGFRVFALASFVGLVSLAVYNAYTPVVRHLTVQVDKPLAEPVRLALASDTHLGAMVGNRELANLAEILRRENVDVLLLPGDIMDDDTEHFDGKQMAQNFADVIAAPHVASIASLGNHDLYQTHAYRAITSAITDSRAILLNDEAVQLSFTKNGAPITLNIIGRFDDHHAGRAPTSALMAHVDSTYPTILLDHRPSEIMQNVALPIDLQVSGHTHNGQVFPANFIVKMLNRVGYGHEKIDGTHVVVSSGYGFWGIPFRLGSQSEVWVIEMVGKAE</sequence>
<feature type="transmembrane region" description="Helical" evidence="1">
    <location>
        <begin position="23"/>
        <end position="45"/>
    </location>
</feature>
<dbReference type="Pfam" id="PF00149">
    <property type="entry name" value="Metallophos"/>
    <property type="match status" value="1"/>
</dbReference>
<keyword evidence="1" id="KW-1133">Transmembrane helix</keyword>
<organism evidence="3 4">
    <name type="scientific">Moraxella caviae</name>
    <dbReference type="NCBI Taxonomy" id="34060"/>
    <lineage>
        <taxon>Bacteria</taxon>
        <taxon>Pseudomonadati</taxon>
        <taxon>Pseudomonadota</taxon>
        <taxon>Gammaproteobacteria</taxon>
        <taxon>Moraxellales</taxon>
        <taxon>Moraxellaceae</taxon>
        <taxon>Moraxella</taxon>
    </lineage>
</organism>
<dbReference type="Proteomes" id="UP000255279">
    <property type="component" value="Unassembled WGS sequence"/>
</dbReference>
<proteinExistence type="predicted"/>
<dbReference type="InterPro" id="IPR004843">
    <property type="entry name" value="Calcineurin-like_PHP"/>
</dbReference>
<gene>
    <name evidence="3" type="ORF">NCTC10293_00830</name>
</gene>
<keyword evidence="3" id="KW-0378">Hydrolase</keyword>
<accession>A0A378R5D7</accession>
<dbReference type="InterPro" id="IPR029052">
    <property type="entry name" value="Metallo-depent_PP-like"/>
</dbReference>
<dbReference type="Gene3D" id="3.60.21.10">
    <property type="match status" value="1"/>
</dbReference>
<reference evidence="3 4" key="1">
    <citation type="submission" date="2018-06" db="EMBL/GenBank/DDBJ databases">
        <authorList>
            <consortium name="Pathogen Informatics"/>
            <person name="Doyle S."/>
        </authorList>
    </citation>
    <scope>NUCLEOTIDE SEQUENCE [LARGE SCALE GENOMIC DNA]</scope>
    <source>
        <strain evidence="3 4">NCTC10293</strain>
    </source>
</reference>